<dbReference type="InterPro" id="IPR002347">
    <property type="entry name" value="SDR_fam"/>
</dbReference>
<dbReference type="GO" id="GO:0016491">
    <property type="term" value="F:oxidoreductase activity"/>
    <property type="evidence" value="ECO:0007669"/>
    <property type="project" value="UniProtKB-KW"/>
</dbReference>
<dbReference type="Proteomes" id="UP000813385">
    <property type="component" value="Unassembled WGS sequence"/>
</dbReference>
<evidence type="ECO:0000256" key="1">
    <source>
        <dbReference type="ARBA" id="ARBA00006484"/>
    </source>
</evidence>
<dbReference type="PRINTS" id="PR00081">
    <property type="entry name" value="GDHRDH"/>
</dbReference>
<evidence type="ECO:0000313" key="7">
    <source>
        <dbReference type="Proteomes" id="UP000813385"/>
    </source>
</evidence>
<reference evidence="6" key="1">
    <citation type="journal article" date="2021" name="Nat. Commun.">
        <title>Genetic determinants of endophytism in the Arabidopsis root mycobiome.</title>
        <authorList>
            <person name="Mesny F."/>
            <person name="Miyauchi S."/>
            <person name="Thiergart T."/>
            <person name="Pickel B."/>
            <person name="Atanasova L."/>
            <person name="Karlsson M."/>
            <person name="Huettel B."/>
            <person name="Barry K.W."/>
            <person name="Haridas S."/>
            <person name="Chen C."/>
            <person name="Bauer D."/>
            <person name="Andreopoulos W."/>
            <person name="Pangilinan J."/>
            <person name="LaButti K."/>
            <person name="Riley R."/>
            <person name="Lipzen A."/>
            <person name="Clum A."/>
            <person name="Drula E."/>
            <person name="Henrissat B."/>
            <person name="Kohler A."/>
            <person name="Grigoriev I.V."/>
            <person name="Martin F.M."/>
            <person name="Hacquard S."/>
        </authorList>
    </citation>
    <scope>NUCLEOTIDE SEQUENCE</scope>
    <source>
        <strain evidence="6">MPI-CAGE-AT-0016</strain>
    </source>
</reference>
<keyword evidence="7" id="KW-1185">Reference proteome</keyword>
<dbReference type="InterPro" id="IPR036291">
    <property type="entry name" value="NAD(P)-bd_dom_sf"/>
</dbReference>
<dbReference type="InterPro" id="IPR057326">
    <property type="entry name" value="KR_dom"/>
</dbReference>
<evidence type="ECO:0000259" key="5">
    <source>
        <dbReference type="SMART" id="SM00822"/>
    </source>
</evidence>
<evidence type="ECO:0000256" key="4">
    <source>
        <dbReference type="RuleBase" id="RU000363"/>
    </source>
</evidence>
<keyword evidence="2" id="KW-0521">NADP</keyword>
<evidence type="ECO:0000313" key="6">
    <source>
        <dbReference type="EMBL" id="KAH7375248.1"/>
    </source>
</evidence>
<accession>A0A8K0TN01</accession>
<organism evidence="6 7">
    <name type="scientific">Plectosphaerella cucumerina</name>
    <dbReference type="NCBI Taxonomy" id="40658"/>
    <lineage>
        <taxon>Eukaryota</taxon>
        <taxon>Fungi</taxon>
        <taxon>Dikarya</taxon>
        <taxon>Ascomycota</taxon>
        <taxon>Pezizomycotina</taxon>
        <taxon>Sordariomycetes</taxon>
        <taxon>Hypocreomycetidae</taxon>
        <taxon>Glomerellales</taxon>
        <taxon>Plectosphaerellaceae</taxon>
        <taxon>Plectosphaerella</taxon>
    </lineage>
</organism>
<dbReference type="SUPFAM" id="SSF51735">
    <property type="entry name" value="NAD(P)-binding Rossmann-fold domains"/>
    <property type="match status" value="1"/>
</dbReference>
<dbReference type="CDD" id="cd05374">
    <property type="entry name" value="17beta-HSD-like_SDR_c"/>
    <property type="match status" value="1"/>
</dbReference>
<feature type="domain" description="Ketoreductase" evidence="5">
    <location>
        <begin position="4"/>
        <end position="183"/>
    </location>
</feature>
<name>A0A8K0TN01_9PEZI</name>
<dbReference type="OrthoDB" id="1274115at2759"/>
<dbReference type="Gene3D" id="3.40.50.720">
    <property type="entry name" value="NAD(P)-binding Rossmann-like Domain"/>
    <property type="match status" value="1"/>
</dbReference>
<evidence type="ECO:0000256" key="3">
    <source>
        <dbReference type="ARBA" id="ARBA00023002"/>
    </source>
</evidence>
<dbReference type="Pfam" id="PF00106">
    <property type="entry name" value="adh_short"/>
    <property type="match status" value="1"/>
</dbReference>
<evidence type="ECO:0000256" key="2">
    <source>
        <dbReference type="ARBA" id="ARBA00022857"/>
    </source>
</evidence>
<dbReference type="PANTHER" id="PTHR43976">
    <property type="entry name" value="SHORT CHAIN DEHYDROGENASE"/>
    <property type="match status" value="1"/>
</dbReference>
<gene>
    <name evidence="6" type="ORF">B0T11DRAFT_234744</name>
</gene>
<dbReference type="AlphaFoldDB" id="A0A8K0TN01"/>
<dbReference type="PANTHER" id="PTHR43976:SF16">
    <property type="entry name" value="SHORT-CHAIN DEHYDROGENASE_REDUCTASE FAMILY PROTEIN"/>
    <property type="match status" value="1"/>
</dbReference>
<protein>
    <submittedName>
        <fullName evidence="6">Estradiol 17-beta-dehydrogenase</fullName>
    </submittedName>
</protein>
<proteinExistence type="inferred from homology"/>
<dbReference type="PRINTS" id="PR00080">
    <property type="entry name" value="SDRFAMILY"/>
</dbReference>
<comment type="caution">
    <text evidence="6">The sequence shown here is derived from an EMBL/GenBank/DDBJ whole genome shotgun (WGS) entry which is preliminary data.</text>
</comment>
<comment type="similarity">
    <text evidence="1 4">Belongs to the short-chain dehydrogenases/reductases (SDR) family.</text>
</comment>
<dbReference type="InterPro" id="IPR020904">
    <property type="entry name" value="Sc_DH/Rdtase_CS"/>
</dbReference>
<dbReference type="EMBL" id="JAGPXD010000001">
    <property type="protein sequence ID" value="KAH7375248.1"/>
    <property type="molecule type" value="Genomic_DNA"/>
</dbReference>
<dbReference type="InterPro" id="IPR051911">
    <property type="entry name" value="SDR_oxidoreductase"/>
</dbReference>
<sequence>MATPVWFITGASSGFGFEIAKFALASGHKVIAAARSAPKLEPLKALGADIIILDVTAPDADIRAAVDRAASLYGRLTHVVNSAGYILEGFTEEQTADEVRALYDTNVLGTHKVCRAAIPHLRAQGAGTIVNFGSLGSWEGGAAWAHYCATKAAVSIFSEGLAEELSPFGIGVVVVEPGYFRTSFLNPGARLAPANTVDAYRTGPWEGRTAILDTVNENQPGDPVAGSRVVFEVVTGGAAAGGRKLPVRLVIGSDCVAVVRKKCEDTLALVNEWETVSVSTDLAK</sequence>
<dbReference type="SMART" id="SM00822">
    <property type="entry name" value="PKS_KR"/>
    <property type="match status" value="1"/>
</dbReference>
<keyword evidence="3" id="KW-0560">Oxidoreductase</keyword>
<dbReference type="PROSITE" id="PS00061">
    <property type="entry name" value="ADH_SHORT"/>
    <property type="match status" value="1"/>
</dbReference>